<reference evidence="1" key="1">
    <citation type="submission" date="2022-10" db="EMBL/GenBank/DDBJ databases">
        <authorList>
            <person name="Yu W.X."/>
        </authorList>
    </citation>
    <scope>NUCLEOTIDE SEQUENCE</scope>
    <source>
        <strain evidence="1">D04</strain>
    </source>
</reference>
<protein>
    <submittedName>
        <fullName evidence="1">Uncharacterized protein</fullName>
    </submittedName>
</protein>
<comment type="caution">
    <text evidence="1">The sequence shown here is derived from an EMBL/GenBank/DDBJ whole genome shotgun (WGS) entry which is preliminary data.</text>
</comment>
<proteinExistence type="predicted"/>
<dbReference type="Proteomes" id="UP001207408">
    <property type="component" value="Unassembled WGS sequence"/>
</dbReference>
<dbReference type="EMBL" id="JAPDPI010000001">
    <property type="protein sequence ID" value="MCW3804125.1"/>
    <property type="molecule type" value="Genomic_DNA"/>
</dbReference>
<name>A0AAE3SHX1_9BACT</name>
<dbReference type="PROSITE" id="PS51257">
    <property type="entry name" value="PROKAR_LIPOPROTEIN"/>
    <property type="match status" value="1"/>
</dbReference>
<dbReference type="AlphaFoldDB" id="A0AAE3SHX1"/>
<evidence type="ECO:0000313" key="1">
    <source>
        <dbReference type="EMBL" id="MCW3804125.1"/>
    </source>
</evidence>
<sequence>MNTPKTTLAFLLILFLFSCSKNEIKYDEKIVLLHHSTGRIIYEGGKDQTFIYKAARKVNSKLANFIKGKPMVLKQFENYNTKNEYKYQIEEKTFPKLSPYGWQNYPYDYYNIWVKNGNNENYMEEPTLRTLTKEYKTIIIKHCFPVCNIKENLDSADINSKTRTLDNYKLQYDALKKLFHKYPNNNFIVFTGAAQVKSQITKEEAIRAKQFFDWVVNSWDIKEDNIYIWDLYSLQTEDSIYFKEDFARSETDSHPNKKFAEKASKLLFQRILDILKTGGKSTLVTGEKS</sequence>
<accession>A0AAE3SHX1</accession>
<dbReference type="RefSeq" id="WP_301197348.1">
    <property type="nucleotide sequence ID" value="NZ_JAPDPI010000001.1"/>
</dbReference>
<keyword evidence="2" id="KW-1185">Reference proteome</keyword>
<evidence type="ECO:0000313" key="2">
    <source>
        <dbReference type="Proteomes" id="UP001207408"/>
    </source>
</evidence>
<organism evidence="1 2">
    <name type="scientific">Plebeiibacterium marinum</name>
    <dbReference type="NCBI Taxonomy" id="2992111"/>
    <lineage>
        <taxon>Bacteria</taxon>
        <taxon>Pseudomonadati</taxon>
        <taxon>Bacteroidota</taxon>
        <taxon>Bacteroidia</taxon>
        <taxon>Marinilabiliales</taxon>
        <taxon>Marinilabiliaceae</taxon>
        <taxon>Plebeiibacterium</taxon>
    </lineage>
</organism>
<gene>
    <name evidence="1" type="ORF">OM074_00740</name>
</gene>